<dbReference type="EMBL" id="MT143400">
    <property type="protein sequence ID" value="QJA96431.1"/>
    <property type="molecule type" value="Genomic_DNA"/>
</dbReference>
<protein>
    <submittedName>
        <fullName evidence="1">Uncharacterized protein</fullName>
    </submittedName>
</protein>
<gene>
    <name evidence="1" type="ORF">MM415B08709_0001</name>
</gene>
<name>A0A6M3LTV9_9ZZZZ</name>
<accession>A0A6M3LTV9</accession>
<sequence>MAVNLYAEGIRILSDGITIKPKTIKYNRGLVIANIEQLAHGTGAKYLEVLVDNAHGVLIAKQWHRKPVHTDKFHALIEF</sequence>
<proteinExistence type="predicted"/>
<evidence type="ECO:0000313" key="1">
    <source>
        <dbReference type="EMBL" id="QJA96431.1"/>
    </source>
</evidence>
<dbReference type="AlphaFoldDB" id="A0A6M3LTV9"/>
<organism evidence="1">
    <name type="scientific">viral metagenome</name>
    <dbReference type="NCBI Taxonomy" id="1070528"/>
    <lineage>
        <taxon>unclassified sequences</taxon>
        <taxon>metagenomes</taxon>
        <taxon>organismal metagenomes</taxon>
    </lineage>
</organism>
<reference evidence="1" key="1">
    <citation type="submission" date="2020-03" db="EMBL/GenBank/DDBJ databases">
        <title>The deep terrestrial virosphere.</title>
        <authorList>
            <person name="Holmfeldt K."/>
            <person name="Nilsson E."/>
            <person name="Simone D."/>
            <person name="Lopez-Fernandez M."/>
            <person name="Wu X."/>
            <person name="de Brujin I."/>
            <person name="Lundin D."/>
            <person name="Andersson A."/>
            <person name="Bertilsson S."/>
            <person name="Dopson M."/>
        </authorList>
    </citation>
    <scope>NUCLEOTIDE SEQUENCE</scope>
    <source>
        <strain evidence="1">MM415B08709</strain>
    </source>
</reference>